<organism evidence="6 7">
    <name type="scientific">Andreprevotia lacus DSM 23236</name>
    <dbReference type="NCBI Taxonomy" id="1121001"/>
    <lineage>
        <taxon>Bacteria</taxon>
        <taxon>Pseudomonadati</taxon>
        <taxon>Pseudomonadota</taxon>
        <taxon>Betaproteobacteria</taxon>
        <taxon>Neisseriales</taxon>
        <taxon>Chitinibacteraceae</taxon>
        <taxon>Andreprevotia</taxon>
    </lineage>
</organism>
<dbReference type="Proteomes" id="UP000192761">
    <property type="component" value="Unassembled WGS sequence"/>
</dbReference>
<keyword evidence="2" id="KW-0805">Transcription regulation</keyword>
<dbReference type="OrthoDB" id="9178040at2"/>
<dbReference type="Pfam" id="PF00126">
    <property type="entry name" value="HTH_1"/>
    <property type="match status" value="1"/>
</dbReference>
<feature type="domain" description="HTH lysR-type" evidence="5">
    <location>
        <begin position="1"/>
        <end position="59"/>
    </location>
</feature>
<evidence type="ECO:0000259" key="5">
    <source>
        <dbReference type="PROSITE" id="PS50931"/>
    </source>
</evidence>
<name>A0A1W1XDT0_9NEIS</name>
<evidence type="ECO:0000313" key="7">
    <source>
        <dbReference type="Proteomes" id="UP000192761"/>
    </source>
</evidence>
<dbReference type="InterPro" id="IPR036390">
    <property type="entry name" value="WH_DNA-bd_sf"/>
</dbReference>
<proteinExistence type="inferred from homology"/>
<comment type="similarity">
    <text evidence="1">Belongs to the LysR transcriptional regulatory family.</text>
</comment>
<dbReference type="InterPro" id="IPR005119">
    <property type="entry name" value="LysR_subst-bd"/>
</dbReference>
<dbReference type="Gene3D" id="3.40.190.290">
    <property type="match status" value="1"/>
</dbReference>
<dbReference type="SUPFAM" id="SSF53850">
    <property type="entry name" value="Periplasmic binding protein-like II"/>
    <property type="match status" value="1"/>
</dbReference>
<dbReference type="GO" id="GO:0006351">
    <property type="term" value="P:DNA-templated transcription"/>
    <property type="evidence" value="ECO:0007669"/>
    <property type="project" value="TreeGrafter"/>
</dbReference>
<keyword evidence="4" id="KW-0804">Transcription</keyword>
<dbReference type="AlphaFoldDB" id="A0A1W1XDT0"/>
<reference evidence="6 7" key="1">
    <citation type="submission" date="2017-04" db="EMBL/GenBank/DDBJ databases">
        <authorList>
            <person name="Afonso C.L."/>
            <person name="Miller P.J."/>
            <person name="Scott M.A."/>
            <person name="Spackman E."/>
            <person name="Goraichik I."/>
            <person name="Dimitrov K.M."/>
            <person name="Suarez D.L."/>
            <person name="Swayne D.E."/>
        </authorList>
    </citation>
    <scope>NUCLEOTIDE SEQUENCE [LARGE SCALE GENOMIC DNA]</scope>
    <source>
        <strain evidence="6 7">DSM 23236</strain>
    </source>
</reference>
<evidence type="ECO:0000256" key="2">
    <source>
        <dbReference type="ARBA" id="ARBA00023015"/>
    </source>
</evidence>
<dbReference type="InterPro" id="IPR000847">
    <property type="entry name" value="LysR_HTH_N"/>
</dbReference>
<gene>
    <name evidence="6" type="ORF">SAMN02745857_01315</name>
</gene>
<dbReference type="FunFam" id="1.10.10.10:FF:000001">
    <property type="entry name" value="LysR family transcriptional regulator"/>
    <property type="match status" value="1"/>
</dbReference>
<evidence type="ECO:0000313" key="6">
    <source>
        <dbReference type="EMBL" id="SMC22049.1"/>
    </source>
</evidence>
<keyword evidence="7" id="KW-1185">Reference proteome</keyword>
<dbReference type="InterPro" id="IPR036388">
    <property type="entry name" value="WH-like_DNA-bd_sf"/>
</dbReference>
<keyword evidence="3" id="KW-0238">DNA-binding</keyword>
<dbReference type="SUPFAM" id="SSF46785">
    <property type="entry name" value="Winged helix' DNA-binding domain"/>
    <property type="match status" value="1"/>
</dbReference>
<dbReference type="PANTHER" id="PTHR30537">
    <property type="entry name" value="HTH-TYPE TRANSCRIPTIONAL REGULATOR"/>
    <property type="match status" value="1"/>
</dbReference>
<dbReference type="CDD" id="cd08473">
    <property type="entry name" value="PBP2_CrgA_like_4"/>
    <property type="match status" value="1"/>
</dbReference>
<dbReference type="GO" id="GO:0003700">
    <property type="term" value="F:DNA-binding transcription factor activity"/>
    <property type="evidence" value="ECO:0007669"/>
    <property type="project" value="InterPro"/>
</dbReference>
<evidence type="ECO:0000256" key="4">
    <source>
        <dbReference type="ARBA" id="ARBA00023163"/>
    </source>
</evidence>
<protein>
    <submittedName>
        <fullName evidence="6">Transcriptional regulator, LysR family</fullName>
    </submittedName>
</protein>
<dbReference type="EMBL" id="FWXD01000006">
    <property type="protein sequence ID" value="SMC22049.1"/>
    <property type="molecule type" value="Genomic_DNA"/>
</dbReference>
<evidence type="ECO:0000256" key="1">
    <source>
        <dbReference type="ARBA" id="ARBA00009437"/>
    </source>
</evidence>
<dbReference type="Gene3D" id="1.10.10.10">
    <property type="entry name" value="Winged helix-like DNA-binding domain superfamily/Winged helix DNA-binding domain"/>
    <property type="match status" value="1"/>
</dbReference>
<dbReference type="PANTHER" id="PTHR30537:SF31">
    <property type="entry name" value="TRANSCRIPTIONAL REGULATOR, LYSR FAMILY"/>
    <property type="match status" value="1"/>
</dbReference>
<dbReference type="RefSeq" id="WP_084089984.1">
    <property type="nucleotide sequence ID" value="NZ_FWXD01000006.1"/>
</dbReference>
<sequence length="323" mass="35420">MQDVNDMLFFAEVIDHGGFAAAGRALGIPKSRLSRRIADLEGSLGVRLLQRTTRKLALTDLGERFYRHAVAVRDEANAARETIEALQAEPRGVVKVSCPITLAHYQVGPLLPEYLAAYPQVRLQMVVTNRPVDLIEEGFDVALRVRPTPQDSATLVVKTLGESGGYLVASPAQLLRQGTPKTPDELVWLDSLAMAATDGRAHWVLTNLEGERVEMNHQPRLVIDDLQVLRDAVLGGIGAAVLPTFMVYDDIRAGRLVRILPEWTPPAGLVHAVFPSRRGLLPAVRTFLDFLGERLTAQYQRCAAKDNGEDVECAAAAPQRLQP</sequence>
<dbReference type="PROSITE" id="PS50931">
    <property type="entry name" value="HTH_LYSR"/>
    <property type="match status" value="1"/>
</dbReference>
<dbReference type="InterPro" id="IPR058163">
    <property type="entry name" value="LysR-type_TF_proteobact-type"/>
</dbReference>
<dbReference type="Pfam" id="PF03466">
    <property type="entry name" value="LysR_substrate"/>
    <property type="match status" value="1"/>
</dbReference>
<dbReference type="GO" id="GO:0043565">
    <property type="term" value="F:sequence-specific DNA binding"/>
    <property type="evidence" value="ECO:0007669"/>
    <property type="project" value="TreeGrafter"/>
</dbReference>
<evidence type="ECO:0000256" key="3">
    <source>
        <dbReference type="ARBA" id="ARBA00023125"/>
    </source>
</evidence>
<accession>A0A1W1XDT0</accession>
<dbReference type="STRING" id="1121001.SAMN02745857_01315"/>